<dbReference type="PANTHER" id="PTHR43434">
    <property type="entry name" value="PHOSPHOGLYCOLATE PHOSPHATASE"/>
    <property type="match status" value="1"/>
</dbReference>
<reference evidence="8" key="2">
    <citation type="submission" date="2018-10" db="EMBL/GenBank/DDBJ databases">
        <title>FDA dAtabase for Regulatory Grade micrObial Sequences (FDA-ARGOS): Supporting development and validation of Infectious Disease Dx tests.</title>
        <authorList>
            <person name="Goldberg B."/>
            <person name="Campos J."/>
            <person name="Tallon L."/>
            <person name="Sadzewicz L."/>
            <person name="Zhao X."/>
            <person name="Vavikolanu K."/>
            <person name="Mehta A."/>
            <person name="Aluvathingal J."/>
            <person name="Nadendla S."/>
            <person name="Geyer C."/>
            <person name="Nandy P."/>
            <person name="Yan Y."/>
            <person name="Sichtig H."/>
        </authorList>
    </citation>
    <scope>NUCLEOTIDE SEQUENCE [LARGE SCALE GENOMIC DNA]</scope>
    <source>
        <strain evidence="8">FDAARGOS_526</strain>
    </source>
</reference>
<evidence type="ECO:0000256" key="2">
    <source>
        <dbReference type="ARBA" id="ARBA00004818"/>
    </source>
</evidence>
<evidence type="ECO:0000313" key="8">
    <source>
        <dbReference type="Proteomes" id="UP000282299"/>
    </source>
</evidence>
<comment type="catalytic activity">
    <reaction evidence="1">
        <text>2-phosphoglycolate + H2O = glycolate + phosphate</text>
        <dbReference type="Rhea" id="RHEA:14369"/>
        <dbReference type="ChEBI" id="CHEBI:15377"/>
        <dbReference type="ChEBI" id="CHEBI:29805"/>
        <dbReference type="ChEBI" id="CHEBI:43474"/>
        <dbReference type="ChEBI" id="CHEBI:58033"/>
        <dbReference type="EC" id="3.1.3.18"/>
    </reaction>
</comment>
<evidence type="ECO:0000313" key="7">
    <source>
        <dbReference type="EMBL" id="RSC17768.1"/>
    </source>
</evidence>
<dbReference type="InterPro" id="IPR036412">
    <property type="entry name" value="HAD-like_sf"/>
</dbReference>
<name>A0AAQ0VA46_CITKO</name>
<dbReference type="InterPro" id="IPR050155">
    <property type="entry name" value="HAD-like_hydrolase_sf"/>
</dbReference>
<evidence type="ECO:0000256" key="4">
    <source>
        <dbReference type="ARBA" id="ARBA00013078"/>
    </source>
</evidence>
<comment type="pathway">
    <text evidence="2">Organic acid metabolism; glycolate biosynthesis; glycolate from 2-phosphoglycolate: step 1/1.</text>
</comment>
<accession>A0AAQ0VA46</accession>
<dbReference type="SUPFAM" id="SSF56784">
    <property type="entry name" value="HAD-like"/>
    <property type="match status" value="1"/>
</dbReference>
<dbReference type="EMBL" id="JADVNV010000001">
    <property type="protein sequence ID" value="MBJ9866628.1"/>
    <property type="molecule type" value="Genomic_DNA"/>
</dbReference>
<dbReference type="AlphaFoldDB" id="A0AAQ0VA46"/>
<dbReference type="Proteomes" id="UP000807555">
    <property type="component" value="Unassembled WGS sequence"/>
</dbReference>
<sequence length="232" mass="26535">MMNLKKIKLFAIDSDGVILNDTYSPAIKIFVESFGVSYSPLIERSVWGSPQVTAGHNLALACKLPYSGEKVIKDFFKTREEYLKKHPVEVLPDIESTLALLSSTGARITCYGGRNKEYSFDRFLKPFEKYFDKEMPYIDINSFRPGVYEIVKEKFNLNFDEVVFIDDINRVAEVCKALGTGFIGVPASMAHNYQREEMVRTGAKYMVNRFTDITDKLIHEVDEHLASSDLWK</sequence>
<dbReference type="Gene3D" id="3.40.50.1000">
    <property type="entry name" value="HAD superfamily/HAD-like"/>
    <property type="match status" value="1"/>
</dbReference>
<dbReference type="InterPro" id="IPR023214">
    <property type="entry name" value="HAD_sf"/>
</dbReference>
<dbReference type="EC" id="3.1.3.18" evidence="4"/>
<dbReference type="GO" id="GO:0008967">
    <property type="term" value="F:phosphoglycolate phosphatase activity"/>
    <property type="evidence" value="ECO:0007669"/>
    <property type="project" value="UniProtKB-EC"/>
</dbReference>
<dbReference type="RefSeq" id="WP_064146869.1">
    <property type="nucleotide sequence ID" value="NZ_ABTEQQ020000001.1"/>
</dbReference>
<dbReference type="PANTHER" id="PTHR43434:SF1">
    <property type="entry name" value="PHOSPHOGLYCOLATE PHOSPHATASE"/>
    <property type="match status" value="1"/>
</dbReference>
<dbReference type="Pfam" id="PF13419">
    <property type="entry name" value="HAD_2"/>
    <property type="match status" value="1"/>
</dbReference>
<organism evidence="7 8">
    <name type="scientific">Citrobacter koseri</name>
    <name type="common">Citrobacter diversus</name>
    <dbReference type="NCBI Taxonomy" id="545"/>
    <lineage>
        <taxon>Bacteria</taxon>
        <taxon>Pseudomonadati</taxon>
        <taxon>Pseudomonadota</taxon>
        <taxon>Gammaproteobacteria</taxon>
        <taxon>Enterobacterales</taxon>
        <taxon>Enterobacteriaceae</taxon>
        <taxon>Citrobacter</taxon>
    </lineage>
</organism>
<keyword evidence="5" id="KW-0479">Metal-binding</keyword>
<evidence type="ECO:0000256" key="5">
    <source>
        <dbReference type="ARBA" id="ARBA00022723"/>
    </source>
</evidence>
<comment type="similarity">
    <text evidence="3">Belongs to the HAD-like hydrolase superfamily. CbbY/CbbZ/Gph/YieH family.</text>
</comment>
<comment type="caution">
    <text evidence="7">The sequence shown here is derived from an EMBL/GenBank/DDBJ whole genome shotgun (WGS) entry which is preliminary data.</text>
</comment>
<reference evidence="6" key="3">
    <citation type="submission" date="2020-11" db="EMBL/GenBank/DDBJ databases">
        <title>Enhanced detection system for hospital associated transmission using whole genome sequencing surveillance.</title>
        <authorList>
            <person name="Harrison L.H."/>
            <person name="Van Tyne D."/>
            <person name="Marsh J.W."/>
            <person name="Griffith M.P."/>
            <person name="Snyder D.J."/>
            <person name="Cooper V.S."/>
            <person name="Mustapha M."/>
        </authorList>
    </citation>
    <scope>NUCLEOTIDE SEQUENCE</scope>
    <source>
        <strain evidence="6">CB00014</strain>
    </source>
</reference>
<dbReference type="EMBL" id="RKIT01000002">
    <property type="protein sequence ID" value="RSC17768.1"/>
    <property type="molecule type" value="Genomic_DNA"/>
</dbReference>
<keyword evidence="6" id="KW-0378">Hydrolase</keyword>
<reference evidence="7" key="1">
    <citation type="submission" date="2018-10" db="EMBL/GenBank/DDBJ databases">
        <title>FDA dAtabase for Regulatory Grade micrObial Sequences (FDA-ARGOS): Supporting development and validation of Infectious Disease Dx tests.</title>
        <authorList>
            <person name="Campos J."/>
            <person name="Goldberg B."/>
            <person name="Tallon L.J."/>
            <person name="Sadzewicz L."/>
            <person name="Zhao X."/>
            <person name="Vavikolanu K."/>
            <person name="Mehta A."/>
            <person name="Aluvathingal J."/>
            <person name="Nadendla S."/>
            <person name="Geyer C."/>
            <person name="Nandy P."/>
            <person name="Yan Y."/>
            <person name="Sichtig H."/>
        </authorList>
    </citation>
    <scope>NUCLEOTIDE SEQUENCE</scope>
    <source>
        <strain evidence="7">FDAARGOS_526</strain>
    </source>
</reference>
<dbReference type="GO" id="GO:0006281">
    <property type="term" value="P:DNA repair"/>
    <property type="evidence" value="ECO:0007669"/>
    <property type="project" value="TreeGrafter"/>
</dbReference>
<dbReference type="GO" id="GO:0046872">
    <property type="term" value="F:metal ion binding"/>
    <property type="evidence" value="ECO:0007669"/>
    <property type="project" value="UniProtKB-KW"/>
</dbReference>
<evidence type="ECO:0000256" key="3">
    <source>
        <dbReference type="ARBA" id="ARBA00006171"/>
    </source>
</evidence>
<proteinExistence type="inferred from homology"/>
<evidence type="ECO:0000313" key="6">
    <source>
        <dbReference type="EMBL" id="MBJ9866628.1"/>
    </source>
</evidence>
<dbReference type="Proteomes" id="UP000282299">
    <property type="component" value="Unassembled WGS sequence"/>
</dbReference>
<dbReference type="InterPro" id="IPR041492">
    <property type="entry name" value="HAD_2"/>
</dbReference>
<gene>
    <name evidence="7" type="ORF">EGS84_12870</name>
    <name evidence="6" type="ORF">I5687_01510</name>
</gene>
<evidence type="ECO:0000256" key="1">
    <source>
        <dbReference type="ARBA" id="ARBA00000830"/>
    </source>
</evidence>
<protein>
    <recommendedName>
        <fullName evidence="4">phosphoglycolate phosphatase</fullName>
        <ecNumber evidence="4">3.1.3.18</ecNumber>
    </recommendedName>
</protein>